<evidence type="ECO:0000313" key="3">
    <source>
        <dbReference type="EMBL" id="KAF4688493.1"/>
    </source>
</evidence>
<dbReference type="Proteomes" id="UP000541610">
    <property type="component" value="Unassembled WGS sequence"/>
</dbReference>
<reference evidence="3 4" key="1">
    <citation type="submission" date="2020-04" db="EMBL/GenBank/DDBJ databases">
        <title>Perkinsus olseni comparative genomics.</title>
        <authorList>
            <person name="Bogema D.R."/>
        </authorList>
    </citation>
    <scope>NUCLEOTIDE SEQUENCE [LARGE SCALE GENOMIC DNA]</scope>
    <source>
        <strain evidence="3">00978-12</strain>
    </source>
</reference>
<sequence length="149" mass="15868">MKMTFIIMMIAATAATMVFGGTAAPNTTSPPPDLLRQPGPTEEDLWWMLAEHEIGQLLESEAEAVATTTTRGPFDGVELPFPPNWGPSTSTPASTFTNAPTPTFTTTTTGAQDDRLRGGVNKYASASRRTEAWAPLVVIAVEMATLAII</sequence>
<dbReference type="EMBL" id="JABANP010000150">
    <property type="protein sequence ID" value="KAF4688493.1"/>
    <property type="molecule type" value="Genomic_DNA"/>
</dbReference>
<feature type="region of interest" description="Disordered" evidence="1">
    <location>
        <begin position="93"/>
        <end position="116"/>
    </location>
</feature>
<comment type="caution">
    <text evidence="3">The sequence shown here is derived from an EMBL/GenBank/DDBJ whole genome shotgun (WGS) entry which is preliminary data.</text>
</comment>
<name>A0A7J6NX84_PEROL</name>
<feature type="signal peptide" evidence="2">
    <location>
        <begin position="1"/>
        <end position="23"/>
    </location>
</feature>
<keyword evidence="2" id="KW-0732">Signal</keyword>
<evidence type="ECO:0000256" key="1">
    <source>
        <dbReference type="SAM" id="MobiDB-lite"/>
    </source>
</evidence>
<proteinExistence type="predicted"/>
<evidence type="ECO:0000313" key="4">
    <source>
        <dbReference type="Proteomes" id="UP000541610"/>
    </source>
</evidence>
<dbReference type="AlphaFoldDB" id="A0A7J6NX84"/>
<gene>
    <name evidence="3" type="ORF">FOZ60_002763</name>
</gene>
<feature type="compositionally biased region" description="Low complexity" evidence="1">
    <location>
        <begin position="93"/>
        <end position="109"/>
    </location>
</feature>
<organism evidence="3 4">
    <name type="scientific">Perkinsus olseni</name>
    <name type="common">Perkinsus atlanticus</name>
    <dbReference type="NCBI Taxonomy" id="32597"/>
    <lineage>
        <taxon>Eukaryota</taxon>
        <taxon>Sar</taxon>
        <taxon>Alveolata</taxon>
        <taxon>Perkinsozoa</taxon>
        <taxon>Perkinsea</taxon>
        <taxon>Perkinsida</taxon>
        <taxon>Perkinsidae</taxon>
        <taxon>Perkinsus</taxon>
    </lineage>
</organism>
<evidence type="ECO:0000256" key="2">
    <source>
        <dbReference type="SAM" id="SignalP"/>
    </source>
</evidence>
<feature type="chain" id="PRO_5029483211" evidence="2">
    <location>
        <begin position="24"/>
        <end position="149"/>
    </location>
</feature>
<protein>
    <submittedName>
        <fullName evidence="3">Uncharacterized protein</fullName>
    </submittedName>
</protein>
<accession>A0A7J6NX84</accession>